<dbReference type="CDD" id="cd05144">
    <property type="entry name" value="RIO2_C"/>
    <property type="match status" value="1"/>
</dbReference>
<sequence length="285" mass="32716">MPPSADTVRDLHKFEYTILFAIERLMKRYAWVPFDDLKRVTRLSKNELEYRLGDLLHKDLVRYEGAPYPGYSLLFNGYDALALHTLTKRGSISALGSLIGVGKESEVFEALGLGVIVLKFHRVGQQSFQSVRLNREYMSKDGHCPWIFASASSAEQEYEALLRLNGKVRVPVPIDRSRHTIAMSYVPGVNLNQCTLEDPQYILDELMEEMKKIYALGIIHADFSEYNVMVNEDHCWIIDWPQWVSVTHPNADEILLHDVTTIVDFFNRKYRMSLQVSDALDQVTG</sequence>
<dbReference type="GO" id="GO:0005524">
    <property type="term" value="F:ATP binding"/>
    <property type="evidence" value="ECO:0007669"/>
    <property type="project" value="UniProtKB-KW"/>
</dbReference>
<evidence type="ECO:0000256" key="3">
    <source>
        <dbReference type="ARBA" id="ARBA00012513"/>
    </source>
</evidence>
<dbReference type="SUPFAM" id="SSF46785">
    <property type="entry name" value="Winged helix' DNA-binding domain"/>
    <property type="match status" value="1"/>
</dbReference>
<reference evidence="14" key="1">
    <citation type="submission" date="2014-12" db="EMBL/GenBank/DDBJ databases">
        <authorList>
            <person name="Huang H.-H."/>
            <person name="Chen S.-C."/>
            <person name="Lai M.-C."/>
        </authorList>
    </citation>
    <scope>NUCLEOTIDE SEQUENCE</scope>
    <source>
        <strain evidence="14">K1F9705b</strain>
    </source>
</reference>
<dbReference type="GO" id="GO:0030688">
    <property type="term" value="C:preribosome, small subunit precursor"/>
    <property type="evidence" value="ECO:0007669"/>
    <property type="project" value="TreeGrafter"/>
</dbReference>
<comment type="cofactor">
    <cofactor evidence="1">
        <name>Mg(2+)</name>
        <dbReference type="ChEBI" id="CHEBI:18420"/>
    </cofactor>
</comment>
<dbReference type="RefSeq" id="WP_211530466.1">
    <property type="nucleotide sequence ID" value="NZ_JWHL01000004.1"/>
</dbReference>
<evidence type="ECO:0000256" key="9">
    <source>
        <dbReference type="ARBA" id="ARBA00022840"/>
    </source>
</evidence>
<dbReference type="Proteomes" id="UP000730161">
    <property type="component" value="Unassembled WGS sequence"/>
</dbReference>
<dbReference type="GO" id="GO:0005829">
    <property type="term" value="C:cytosol"/>
    <property type="evidence" value="ECO:0007669"/>
    <property type="project" value="TreeGrafter"/>
</dbReference>
<dbReference type="Gene3D" id="1.10.510.10">
    <property type="entry name" value="Transferase(Phosphotransferase) domain 1"/>
    <property type="match status" value="1"/>
</dbReference>
<dbReference type="Pfam" id="PF01163">
    <property type="entry name" value="RIO1"/>
    <property type="match status" value="1"/>
</dbReference>
<comment type="catalytic activity">
    <reaction evidence="12">
        <text>L-seryl-[protein] + ATP = O-phospho-L-seryl-[protein] + ADP + H(+)</text>
        <dbReference type="Rhea" id="RHEA:17989"/>
        <dbReference type="Rhea" id="RHEA-COMP:9863"/>
        <dbReference type="Rhea" id="RHEA-COMP:11604"/>
        <dbReference type="ChEBI" id="CHEBI:15378"/>
        <dbReference type="ChEBI" id="CHEBI:29999"/>
        <dbReference type="ChEBI" id="CHEBI:30616"/>
        <dbReference type="ChEBI" id="CHEBI:83421"/>
        <dbReference type="ChEBI" id="CHEBI:456216"/>
        <dbReference type="EC" id="2.7.11.1"/>
    </reaction>
</comment>
<dbReference type="InterPro" id="IPR000687">
    <property type="entry name" value="RIO_kinase"/>
</dbReference>
<evidence type="ECO:0000256" key="7">
    <source>
        <dbReference type="ARBA" id="ARBA00022741"/>
    </source>
</evidence>
<evidence type="ECO:0000256" key="11">
    <source>
        <dbReference type="ARBA" id="ARBA00047899"/>
    </source>
</evidence>
<dbReference type="Gene3D" id="3.30.200.20">
    <property type="entry name" value="Phosphorylase Kinase, domain 1"/>
    <property type="match status" value="1"/>
</dbReference>
<dbReference type="GO" id="GO:0046872">
    <property type="term" value="F:metal ion binding"/>
    <property type="evidence" value="ECO:0007669"/>
    <property type="project" value="UniProtKB-KW"/>
</dbReference>
<evidence type="ECO:0000256" key="10">
    <source>
        <dbReference type="ARBA" id="ARBA00022842"/>
    </source>
</evidence>
<gene>
    <name evidence="14" type="ORF">RJ53_04605</name>
</gene>
<dbReference type="Pfam" id="PF09202">
    <property type="entry name" value="Rio2_N"/>
    <property type="match status" value="1"/>
</dbReference>
<dbReference type="PROSITE" id="PS00109">
    <property type="entry name" value="PROTEIN_KINASE_TYR"/>
    <property type="match status" value="1"/>
</dbReference>
<dbReference type="InterPro" id="IPR036388">
    <property type="entry name" value="WH-like_DNA-bd_sf"/>
</dbReference>
<dbReference type="InterPro" id="IPR015285">
    <property type="entry name" value="RIO2_wHTH_N"/>
</dbReference>
<evidence type="ECO:0000256" key="5">
    <source>
        <dbReference type="ARBA" id="ARBA00022679"/>
    </source>
</evidence>
<evidence type="ECO:0000256" key="4">
    <source>
        <dbReference type="ARBA" id="ARBA00022527"/>
    </source>
</evidence>
<comment type="similarity">
    <text evidence="2">Belongs to the protein kinase superfamily. RIO-type Ser/Thr kinase family.</text>
</comment>
<dbReference type="EC" id="2.7.11.1" evidence="3"/>
<dbReference type="InterPro" id="IPR018934">
    <property type="entry name" value="RIO_dom"/>
</dbReference>
<dbReference type="InterPro" id="IPR030484">
    <property type="entry name" value="Rio2"/>
</dbReference>
<dbReference type="EMBL" id="JWHL01000004">
    <property type="protein sequence ID" value="MBR1368830.1"/>
    <property type="molecule type" value="Genomic_DNA"/>
</dbReference>
<feature type="domain" description="RIO kinase" evidence="13">
    <location>
        <begin position="64"/>
        <end position="285"/>
    </location>
</feature>
<dbReference type="InterPro" id="IPR018935">
    <property type="entry name" value="RIO_kinase_CS"/>
</dbReference>
<keyword evidence="5" id="KW-0808">Transferase</keyword>
<dbReference type="SUPFAM" id="SSF56112">
    <property type="entry name" value="Protein kinase-like (PK-like)"/>
    <property type="match status" value="1"/>
</dbReference>
<proteinExistence type="inferred from homology"/>
<keyword evidence="15" id="KW-1185">Reference proteome</keyword>
<dbReference type="GO" id="GO:0004674">
    <property type="term" value="F:protein serine/threonine kinase activity"/>
    <property type="evidence" value="ECO:0007669"/>
    <property type="project" value="UniProtKB-KW"/>
</dbReference>
<dbReference type="AlphaFoldDB" id="A0A8J8B415"/>
<name>A0A8J8B415_9EURY</name>
<keyword evidence="10" id="KW-0460">Magnesium</keyword>
<evidence type="ECO:0000256" key="12">
    <source>
        <dbReference type="ARBA" id="ARBA00048679"/>
    </source>
</evidence>
<evidence type="ECO:0000256" key="2">
    <source>
        <dbReference type="ARBA" id="ARBA00009196"/>
    </source>
</evidence>
<dbReference type="PROSITE" id="PS01245">
    <property type="entry name" value="RIO1"/>
    <property type="match status" value="1"/>
</dbReference>
<dbReference type="PANTHER" id="PTHR45852:SF1">
    <property type="entry name" value="SERINE_THREONINE-PROTEIN KINASE RIO2"/>
    <property type="match status" value="1"/>
</dbReference>
<keyword evidence="9" id="KW-0067">ATP-binding</keyword>
<keyword evidence="8" id="KW-0418">Kinase</keyword>
<dbReference type="InterPro" id="IPR008266">
    <property type="entry name" value="Tyr_kinase_AS"/>
</dbReference>
<evidence type="ECO:0000256" key="8">
    <source>
        <dbReference type="ARBA" id="ARBA00022777"/>
    </source>
</evidence>
<evidence type="ECO:0000256" key="1">
    <source>
        <dbReference type="ARBA" id="ARBA00001946"/>
    </source>
</evidence>
<comment type="caution">
    <text evidence="14">The sequence shown here is derived from an EMBL/GenBank/DDBJ whole genome shotgun (WGS) entry which is preliminary data.</text>
</comment>
<dbReference type="SMART" id="SM00090">
    <property type="entry name" value="RIO"/>
    <property type="match status" value="1"/>
</dbReference>
<evidence type="ECO:0000313" key="14">
    <source>
        <dbReference type="EMBL" id="MBR1368830.1"/>
    </source>
</evidence>
<dbReference type="PANTHER" id="PTHR45852">
    <property type="entry name" value="SER/THR-PROTEIN KINASE RIO2"/>
    <property type="match status" value="1"/>
</dbReference>
<keyword evidence="4" id="KW-0723">Serine/threonine-protein kinase</keyword>
<dbReference type="Gene3D" id="1.10.10.10">
    <property type="entry name" value="Winged helix-like DNA-binding domain superfamily/Winged helix DNA-binding domain"/>
    <property type="match status" value="1"/>
</dbReference>
<evidence type="ECO:0000259" key="13">
    <source>
        <dbReference type="SMART" id="SM00090"/>
    </source>
</evidence>
<organism evidence="14 15">
    <name type="scientific">Methanocalculus chunghsingensis</name>
    <dbReference type="NCBI Taxonomy" id="156457"/>
    <lineage>
        <taxon>Archaea</taxon>
        <taxon>Methanobacteriati</taxon>
        <taxon>Methanobacteriota</taxon>
        <taxon>Stenosarchaea group</taxon>
        <taxon>Methanomicrobia</taxon>
        <taxon>Methanomicrobiales</taxon>
        <taxon>Methanocalculaceae</taxon>
        <taxon>Methanocalculus</taxon>
    </lineage>
</organism>
<keyword evidence="7" id="KW-0547">Nucleotide-binding</keyword>
<dbReference type="InterPro" id="IPR011009">
    <property type="entry name" value="Kinase-like_dom_sf"/>
</dbReference>
<comment type="catalytic activity">
    <reaction evidence="11">
        <text>L-threonyl-[protein] + ATP = O-phospho-L-threonyl-[protein] + ADP + H(+)</text>
        <dbReference type="Rhea" id="RHEA:46608"/>
        <dbReference type="Rhea" id="RHEA-COMP:11060"/>
        <dbReference type="Rhea" id="RHEA-COMP:11605"/>
        <dbReference type="ChEBI" id="CHEBI:15378"/>
        <dbReference type="ChEBI" id="CHEBI:30013"/>
        <dbReference type="ChEBI" id="CHEBI:30616"/>
        <dbReference type="ChEBI" id="CHEBI:61977"/>
        <dbReference type="ChEBI" id="CHEBI:456216"/>
        <dbReference type="EC" id="2.7.11.1"/>
    </reaction>
</comment>
<dbReference type="OrthoDB" id="50101at2157"/>
<protein>
    <recommendedName>
        <fullName evidence="3">non-specific serine/threonine protein kinase</fullName>
        <ecNumber evidence="3">2.7.11.1</ecNumber>
    </recommendedName>
</protein>
<evidence type="ECO:0000256" key="6">
    <source>
        <dbReference type="ARBA" id="ARBA00022723"/>
    </source>
</evidence>
<accession>A0A8J8B415</accession>
<dbReference type="GO" id="GO:0030490">
    <property type="term" value="P:maturation of SSU-rRNA"/>
    <property type="evidence" value="ECO:0007669"/>
    <property type="project" value="TreeGrafter"/>
</dbReference>
<dbReference type="InterPro" id="IPR036390">
    <property type="entry name" value="WH_DNA-bd_sf"/>
</dbReference>
<keyword evidence="6" id="KW-0479">Metal-binding</keyword>
<evidence type="ECO:0000313" key="15">
    <source>
        <dbReference type="Proteomes" id="UP000730161"/>
    </source>
</evidence>